<evidence type="ECO:0000256" key="2">
    <source>
        <dbReference type="ARBA" id="ARBA00022553"/>
    </source>
</evidence>
<evidence type="ECO:0000256" key="1">
    <source>
        <dbReference type="ARBA" id="ARBA00022450"/>
    </source>
</evidence>
<dbReference type="Pfam" id="PF00550">
    <property type="entry name" value="PP-binding"/>
    <property type="match status" value="1"/>
</dbReference>
<dbReference type="InterPro" id="IPR036736">
    <property type="entry name" value="ACP-like_sf"/>
</dbReference>
<keyword evidence="1" id="KW-0596">Phosphopantetheine</keyword>
<dbReference type="Gene3D" id="1.10.1200.10">
    <property type="entry name" value="ACP-like"/>
    <property type="match status" value="1"/>
</dbReference>
<dbReference type="InterPro" id="IPR009081">
    <property type="entry name" value="PP-bd_ACP"/>
</dbReference>
<name>S5TN64_9BACT</name>
<accession>S5TN64</accession>
<sequence>MAELTIDDLREIMRDCAGEDESVDLNGDIADVRFDELGYDSLALLEAAGQIQRKYGVKLDDEVVVEADTPAALVSLVNASLSAKV</sequence>
<keyword evidence="2" id="KW-0597">Phosphoprotein</keyword>
<protein>
    <submittedName>
        <fullName evidence="4">Acyl carrier protein</fullName>
    </submittedName>
</protein>
<evidence type="ECO:0000313" key="4">
    <source>
        <dbReference type="EMBL" id="AGS49863.1"/>
    </source>
</evidence>
<dbReference type="EMBL" id="KF264557">
    <property type="protein sequence ID" value="AGS49863.1"/>
    <property type="molecule type" value="Genomic_DNA"/>
</dbReference>
<evidence type="ECO:0000259" key="3">
    <source>
        <dbReference type="PROSITE" id="PS50075"/>
    </source>
</evidence>
<dbReference type="PROSITE" id="PS00012">
    <property type="entry name" value="PHOSPHOPANTETHEINE"/>
    <property type="match status" value="1"/>
</dbReference>
<feature type="domain" description="Carrier" evidence="3">
    <location>
        <begin position="3"/>
        <end position="81"/>
    </location>
</feature>
<dbReference type="AlphaFoldDB" id="S5TN64"/>
<organism evidence="4">
    <name type="scientific">uncultured bacterium esnapd17</name>
    <dbReference type="NCBI Taxonomy" id="1366598"/>
    <lineage>
        <taxon>Bacteria</taxon>
        <taxon>environmental samples</taxon>
    </lineage>
</organism>
<dbReference type="PROSITE" id="PS50075">
    <property type="entry name" value="CARRIER"/>
    <property type="match status" value="1"/>
</dbReference>
<dbReference type="SUPFAM" id="SSF47336">
    <property type="entry name" value="ACP-like"/>
    <property type="match status" value="1"/>
</dbReference>
<reference evidence="4" key="1">
    <citation type="journal article" date="2013" name="Proc. Natl. Acad. Sci. U.S.A.">
        <title>Mapping gene clusters within arrayed metagenomic libraries to expand the structural diversity of biomedically relevant natural products.</title>
        <authorList>
            <person name="Owen J.G."/>
            <person name="Reddy B.V."/>
            <person name="Ternei M.A."/>
            <person name="Charlop-Powers Z."/>
            <person name="Calle P.Y."/>
            <person name="Kim J.H."/>
            <person name="Brady S.F."/>
        </authorList>
    </citation>
    <scope>NUCLEOTIDE SEQUENCE</scope>
</reference>
<dbReference type="InterPro" id="IPR006162">
    <property type="entry name" value="Ppantetheine_attach_site"/>
</dbReference>
<proteinExistence type="predicted"/>